<feature type="compositionally biased region" description="Basic residues" evidence="1">
    <location>
        <begin position="53"/>
        <end position="67"/>
    </location>
</feature>
<dbReference type="Proteomes" id="UP000823388">
    <property type="component" value="Chromosome 2N"/>
</dbReference>
<evidence type="ECO:0000313" key="2">
    <source>
        <dbReference type="EMBL" id="KAG2637289.1"/>
    </source>
</evidence>
<keyword evidence="3" id="KW-1185">Reference proteome</keyword>
<organism evidence="2 3">
    <name type="scientific">Panicum virgatum</name>
    <name type="common">Blackwell switchgrass</name>
    <dbReference type="NCBI Taxonomy" id="38727"/>
    <lineage>
        <taxon>Eukaryota</taxon>
        <taxon>Viridiplantae</taxon>
        <taxon>Streptophyta</taxon>
        <taxon>Embryophyta</taxon>
        <taxon>Tracheophyta</taxon>
        <taxon>Spermatophyta</taxon>
        <taxon>Magnoliopsida</taxon>
        <taxon>Liliopsida</taxon>
        <taxon>Poales</taxon>
        <taxon>Poaceae</taxon>
        <taxon>PACMAD clade</taxon>
        <taxon>Panicoideae</taxon>
        <taxon>Panicodae</taxon>
        <taxon>Paniceae</taxon>
        <taxon>Panicinae</taxon>
        <taxon>Panicum</taxon>
        <taxon>Panicum sect. Hiantes</taxon>
    </lineage>
</organism>
<reference evidence="2" key="1">
    <citation type="submission" date="2020-05" db="EMBL/GenBank/DDBJ databases">
        <title>WGS assembly of Panicum virgatum.</title>
        <authorList>
            <person name="Lovell J.T."/>
            <person name="Jenkins J."/>
            <person name="Shu S."/>
            <person name="Juenger T.E."/>
            <person name="Schmutz J."/>
        </authorList>
    </citation>
    <scope>NUCLEOTIDE SEQUENCE</scope>
    <source>
        <strain evidence="2">AP13</strain>
    </source>
</reference>
<gene>
    <name evidence="2" type="ORF">PVAP13_2NG510803</name>
</gene>
<feature type="non-terminal residue" evidence="2">
    <location>
        <position position="107"/>
    </location>
</feature>
<protein>
    <submittedName>
        <fullName evidence="2">Uncharacterized protein</fullName>
    </submittedName>
</protein>
<accession>A0A8T0W1A8</accession>
<proteinExistence type="predicted"/>
<feature type="compositionally biased region" description="Basic residues" evidence="1">
    <location>
        <begin position="83"/>
        <end position="92"/>
    </location>
</feature>
<comment type="caution">
    <text evidence="2">The sequence shown here is derived from an EMBL/GenBank/DDBJ whole genome shotgun (WGS) entry which is preliminary data.</text>
</comment>
<evidence type="ECO:0000256" key="1">
    <source>
        <dbReference type="SAM" id="MobiDB-lite"/>
    </source>
</evidence>
<feature type="region of interest" description="Disordered" evidence="1">
    <location>
        <begin position="1"/>
        <end position="107"/>
    </location>
</feature>
<dbReference type="EMBL" id="CM029040">
    <property type="protein sequence ID" value="KAG2637289.1"/>
    <property type="molecule type" value="Genomic_DNA"/>
</dbReference>
<dbReference type="AlphaFoldDB" id="A0A8T0W1A8"/>
<name>A0A8T0W1A8_PANVG</name>
<sequence>MDPSVAFYGGSAGTPGAGNVWLGCPTVPLDRFHHLGRRPPLDPHPLPSPAGHGHPHRPRRRRQRSSRPRAERRGQGLILSPSSRRRPAGRRGSRSDQPAPGAVFPFV</sequence>
<evidence type="ECO:0000313" key="3">
    <source>
        <dbReference type="Proteomes" id="UP000823388"/>
    </source>
</evidence>